<name>A0ABU0X6Z2_9PSEU</name>
<keyword evidence="2" id="KW-1185">Reference proteome</keyword>
<dbReference type="RefSeq" id="WP_306749508.1">
    <property type="nucleotide sequence ID" value="NZ_NSDM01000014.1"/>
</dbReference>
<evidence type="ECO:0000313" key="2">
    <source>
        <dbReference type="Proteomes" id="UP001225605"/>
    </source>
</evidence>
<gene>
    <name evidence="1" type="ORF">CKY47_28685</name>
</gene>
<comment type="caution">
    <text evidence="1">The sequence shown here is derived from an EMBL/GenBank/DDBJ whole genome shotgun (WGS) entry which is preliminary data.</text>
</comment>
<dbReference type="EMBL" id="NSDM01000014">
    <property type="protein sequence ID" value="MDQ2587895.1"/>
    <property type="molecule type" value="Genomic_DNA"/>
</dbReference>
<organism evidence="1 2">
    <name type="scientific">Saccharothrix yanglingensis</name>
    <dbReference type="NCBI Taxonomy" id="659496"/>
    <lineage>
        <taxon>Bacteria</taxon>
        <taxon>Bacillati</taxon>
        <taxon>Actinomycetota</taxon>
        <taxon>Actinomycetes</taxon>
        <taxon>Pseudonocardiales</taxon>
        <taxon>Pseudonocardiaceae</taxon>
        <taxon>Saccharothrix</taxon>
    </lineage>
</organism>
<accession>A0ABU0X6Z2</accession>
<proteinExistence type="predicted"/>
<protein>
    <recommendedName>
        <fullName evidence="3">Transcriptional regulator</fullName>
    </recommendedName>
</protein>
<dbReference type="Proteomes" id="UP001225605">
    <property type="component" value="Unassembled WGS sequence"/>
</dbReference>
<sequence length="156" mass="16997">MRLVDVELARHDWGSLPVAGDRAAATPRSLVGLLSAHTEEDADRYYWRLENVVVVQGGLYEAAPAVVSVLLAGLAGRLSEPAEEWVLELLFQLVAGESSAEAVDRGHPDLGDRCRRVAREGLWLLYSELGGPRGRAVRAVLERVDEVSDRLTALDA</sequence>
<evidence type="ECO:0008006" key="3">
    <source>
        <dbReference type="Google" id="ProtNLM"/>
    </source>
</evidence>
<reference evidence="1 2" key="1">
    <citation type="submission" date="2017-06" db="EMBL/GenBank/DDBJ databases">
        <title>Cultured bacterium strain Saccharothrix yanglingensis Hhs.015.</title>
        <authorList>
            <person name="Xia Y."/>
        </authorList>
    </citation>
    <scope>NUCLEOTIDE SEQUENCE [LARGE SCALE GENOMIC DNA]</scope>
    <source>
        <strain evidence="1 2">Hhs.015</strain>
    </source>
</reference>
<evidence type="ECO:0000313" key="1">
    <source>
        <dbReference type="EMBL" id="MDQ2587895.1"/>
    </source>
</evidence>